<evidence type="ECO:0000313" key="2">
    <source>
        <dbReference type="Proteomes" id="UP000886998"/>
    </source>
</evidence>
<reference evidence="1" key="1">
    <citation type="submission" date="2020-08" db="EMBL/GenBank/DDBJ databases">
        <title>Multicomponent nature underlies the extraordinary mechanical properties of spider dragline silk.</title>
        <authorList>
            <person name="Kono N."/>
            <person name="Nakamura H."/>
            <person name="Mori M."/>
            <person name="Yoshida Y."/>
            <person name="Ohtoshi R."/>
            <person name="Malay A.D."/>
            <person name="Moran D.A.P."/>
            <person name="Tomita M."/>
            <person name="Numata K."/>
            <person name="Arakawa K."/>
        </authorList>
    </citation>
    <scope>NUCLEOTIDE SEQUENCE</scope>
</reference>
<comment type="caution">
    <text evidence="1">The sequence shown here is derived from an EMBL/GenBank/DDBJ whole genome shotgun (WGS) entry which is preliminary data.</text>
</comment>
<accession>A0A8X7CPU9</accession>
<sequence length="70" mass="7463">MGKVLKGVFVPSQPHSGPFSPKKVGSCACSEPGYILKNFLLKKRNALSSLAVMPMEKGGSLGRKTVKSKE</sequence>
<gene>
    <name evidence="1" type="ORF">TNIN_34231</name>
</gene>
<keyword evidence="2" id="KW-1185">Reference proteome</keyword>
<name>A0A8X7CPU9_9ARAC</name>
<protein>
    <submittedName>
        <fullName evidence="1">Uncharacterized protein</fullName>
    </submittedName>
</protein>
<proteinExistence type="predicted"/>
<dbReference type="EMBL" id="BMAV01021886">
    <property type="protein sequence ID" value="GFY76398.1"/>
    <property type="molecule type" value="Genomic_DNA"/>
</dbReference>
<evidence type="ECO:0000313" key="1">
    <source>
        <dbReference type="EMBL" id="GFY76398.1"/>
    </source>
</evidence>
<dbReference type="Proteomes" id="UP000886998">
    <property type="component" value="Unassembled WGS sequence"/>
</dbReference>
<dbReference type="AlphaFoldDB" id="A0A8X7CPU9"/>
<organism evidence="1 2">
    <name type="scientific">Trichonephila inaurata madagascariensis</name>
    <dbReference type="NCBI Taxonomy" id="2747483"/>
    <lineage>
        <taxon>Eukaryota</taxon>
        <taxon>Metazoa</taxon>
        <taxon>Ecdysozoa</taxon>
        <taxon>Arthropoda</taxon>
        <taxon>Chelicerata</taxon>
        <taxon>Arachnida</taxon>
        <taxon>Araneae</taxon>
        <taxon>Araneomorphae</taxon>
        <taxon>Entelegynae</taxon>
        <taxon>Araneoidea</taxon>
        <taxon>Nephilidae</taxon>
        <taxon>Trichonephila</taxon>
        <taxon>Trichonephila inaurata</taxon>
    </lineage>
</organism>